<proteinExistence type="predicted"/>
<protein>
    <submittedName>
        <fullName evidence="1">Uncharacterized protein</fullName>
    </submittedName>
</protein>
<dbReference type="Proteomes" id="UP000254968">
    <property type="component" value="Unassembled WGS sequence"/>
</dbReference>
<dbReference type="AlphaFoldDB" id="A0A378I651"/>
<reference evidence="1 2" key="1">
    <citation type="submission" date="2018-06" db="EMBL/GenBank/DDBJ databases">
        <authorList>
            <consortium name="Pathogen Informatics"/>
            <person name="Doyle S."/>
        </authorList>
    </citation>
    <scope>NUCLEOTIDE SEQUENCE [LARGE SCALE GENOMIC DNA]</scope>
    <source>
        <strain evidence="1 2">NCTC13315</strain>
    </source>
</reference>
<keyword evidence="2" id="KW-1185">Reference proteome</keyword>
<gene>
    <name evidence="1" type="ORF">NCTC13315_02781</name>
</gene>
<dbReference type="EMBL" id="UGNV01000001">
    <property type="protein sequence ID" value="STX30216.1"/>
    <property type="molecule type" value="Genomic_DNA"/>
</dbReference>
<evidence type="ECO:0000313" key="1">
    <source>
        <dbReference type="EMBL" id="STX30216.1"/>
    </source>
</evidence>
<accession>A0A378I651</accession>
<name>A0A378I651_9GAMM</name>
<sequence>MRYLFKFITKGVQGYVYFADIEANNILKIQLDDKPWHELSIEYIVMSKHFGEKHIHLDRNNLGCEHMYIPSTSLEDEFPCIYINKRMFALENLDIKEFKFDEDNNPIPPPSSIEHHATLENYYDFDGFKHWMEKNLSRYEVDFSSNIFEHTMMQLAGIKFPFYGRYKRYGDTYTPHSFFIKLDLFKETTAALAHYFNQTYGEGIAEYDPGLNRVRFPIKVFMEKILPDFEKKLAETFLVPRIQEIYQKPYKRLDKALKNVLVTRFPPVDQYSFDNLVEYLRLILQKYKITLASDVIEHTMLQLAGITAFPFDGKYIIDQSAQAPEYLRLNLSISQEKMITFINYFNQNYGAGTVELTPQFDNESALAVQFPVKAFFEKILPDLEDKFADIFSDIKMQEAYQKPFKYLDNNLKRHLLNKFSTSTNWLSFSLWGEENKNLPQEEAVNNTYQSGSWCNLI</sequence>
<evidence type="ECO:0000313" key="2">
    <source>
        <dbReference type="Proteomes" id="UP000254968"/>
    </source>
</evidence>
<dbReference type="RefSeq" id="WP_115303935.1">
    <property type="nucleotide sequence ID" value="NZ_CAAAHO010000003.1"/>
</dbReference>
<organism evidence="1 2">
    <name type="scientific">Legionella beliardensis</name>
    <dbReference type="NCBI Taxonomy" id="91822"/>
    <lineage>
        <taxon>Bacteria</taxon>
        <taxon>Pseudomonadati</taxon>
        <taxon>Pseudomonadota</taxon>
        <taxon>Gammaproteobacteria</taxon>
        <taxon>Legionellales</taxon>
        <taxon>Legionellaceae</taxon>
        <taxon>Legionella</taxon>
    </lineage>
</organism>